<dbReference type="PANTHER" id="PTHR13513:SF9">
    <property type="entry name" value="E3 UBIQUITIN-PROTEIN LIGASE UBR7-RELATED"/>
    <property type="match status" value="1"/>
</dbReference>
<dbReference type="Gene3D" id="3.30.40.10">
    <property type="entry name" value="Zinc/RING finger domain, C3HC4 (zinc finger)"/>
    <property type="match status" value="1"/>
</dbReference>
<dbReference type="PANTHER" id="PTHR13513">
    <property type="entry name" value="E3 UBIQUITIN-PROTEIN LIGASE UBR7"/>
    <property type="match status" value="1"/>
</dbReference>
<dbReference type="Proteomes" id="UP001211907">
    <property type="component" value="Unassembled WGS sequence"/>
</dbReference>
<dbReference type="GO" id="GO:0005737">
    <property type="term" value="C:cytoplasm"/>
    <property type="evidence" value="ECO:0007669"/>
    <property type="project" value="TreeGrafter"/>
</dbReference>
<dbReference type="GO" id="GO:0008270">
    <property type="term" value="F:zinc ion binding"/>
    <property type="evidence" value="ECO:0007669"/>
    <property type="project" value="InterPro"/>
</dbReference>
<dbReference type="CDD" id="cd15542">
    <property type="entry name" value="PHD_UBR7"/>
    <property type="match status" value="1"/>
</dbReference>
<gene>
    <name evidence="2" type="ORF">HK100_011783</name>
</gene>
<evidence type="ECO:0000313" key="2">
    <source>
        <dbReference type="EMBL" id="KAJ3122958.1"/>
    </source>
</evidence>
<dbReference type="SUPFAM" id="SSF57903">
    <property type="entry name" value="FYVE/PHD zinc finger"/>
    <property type="match status" value="1"/>
</dbReference>
<dbReference type="InterPro" id="IPR011011">
    <property type="entry name" value="Znf_FYVE_PHD"/>
</dbReference>
<dbReference type="GO" id="GO:0061630">
    <property type="term" value="F:ubiquitin protein ligase activity"/>
    <property type="evidence" value="ECO:0007669"/>
    <property type="project" value="InterPro"/>
</dbReference>
<comment type="caution">
    <text evidence="2">The sequence shown here is derived from an EMBL/GenBank/DDBJ whole genome shotgun (WGS) entry which is preliminary data.</text>
</comment>
<proteinExistence type="predicted"/>
<dbReference type="InterPro" id="IPR013083">
    <property type="entry name" value="Znf_RING/FYVE/PHD"/>
</dbReference>
<reference evidence="2" key="1">
    <citation type="submission" date="2020-05" db="EMBL/GenBank/DDBJ databases">
        <title>Phylogenomic resolution of chytrid fungi.</title>
        <authorList>
            <person name="Stajich J.E."/>
            <person name="Amses K."/>
            <person name="Simmons R."/>
            <person name="Seto K."/>
            <person name="Myers J."/>
            <person name="Bonds A."/>
            <person name="Quandt C.A."/>
            <person name="Barry K."/>
            <person name="Liu P."/>
            <person name="Grigoriev I."/>
            <person name="Longcore J.E."/>
            <person name="James T.Y."/>
        </authorList>
    </citation>
    <scope>NUCLEOTIDE SEQUENCE</scope>
    <source>
        <strain evidence="2">JEL0513</strain>
    </source>
</reference>
<feature type="compositionally biased region" description="Polar residues" evidence="1">
    <location>
        <begin position="264"/>
        <end position="280"/>
    </location>
</feature>
<dbReference type="InterPro" id="IPR040204">
    <property type="entry name" value="UBR7"/>
</dbReference>
<evidence type="ECO:0000256" key="1">
    <source>
        <dbReference type="SAM" id="MobiDB-lite"/>
    </source>
</evidence>
<evidence type="ECO:0000313" key="3">
    <source>
        <dbReference type="Proteomes" id="UP001211907"/>
    </source>
</evidence>
<keyword evidence="3" id="KW-1185">Reference proteome</keyword>
<accession>A0AAD5XDX0</accession>
<dbReference type="AlphaFoldDB" id="A0AAD5XDX0"/>
<name>A0AAD5XDX0_9FUNG</name>
<dbReference type="EMBL" id="JADGJH010000770">
    <property type="protein sequence ID" value="KAJ3122958.1"/>
    <property type="molecule type" value="Genomic_DNA"/>
</dbReference>
<sequence>MTETEVETAATTVTAVDFLIEQQALEAEAALALPDCIDRCSLTRQTQKAYSCLTCSESRTIGVNSASISSASNVNSTSSTKADANTGCTSTLDPPVAVCYACFVQCHTKHSVIELGLRRDFICCCAAYSVCELISSKAVLPTDYSPTAYNNSIDHDVFAGRFCYCKATYDHATEPENSFMLQCVLCENWIHDRCIKNCPDEDEFDEFICKNCVAENQFLGFYNNLSDSFCFVGEEDEDARNSQGRLESSSETEIPATPTKKRNISTPLSSQKRRQTSNILSRDPASPIKYKMPTAIFVENYSSSSYSKQSGCKLPQSILSISAESPIISSPQHLFCFDGWRGDLCHCATCTQYYVEKNLTHLIADDETGVHTTNDADAHKSLLEIGMDALNKIPRVKAIEGVHAYERMASFSKTYFKKFAEEGRIVTKNDIDAMFEELKKIH</sequence>
<feature type="region of interest" description="Disordered" evidence="1">
    <location>
        <begin position="241"/>
        <end position="285"/>
    </location>
</feature>
<feature type="compositionally biased region" description="Polar residues" evidence="1">
    <location>
        <begin position="241"/>
        <end position="252"/>
    </location>
</feature>
<evidence type="ECO:0008006" key="4">
    <source>
        <dbReference type="Google" id="ProtNLM"/>
    </source>
</evidence>
<protein>
    <recommendedName>
        <fullName evidence="4">UBR-type domain-containing protein</fullName>
    </recommendedName>
</protein>
<organism evidence="2 3">
    <name type="scientific">Physocladia obscura</name>
    <dbReference type="NCBI Taxonomy" id="109957"/>
    <lineage>
        <taxon>Eukaryota</taxon>
        <taxon>Fungi</taxon>
        <taxon>Fungi incertae sedis</taxon>
        <taxon>Chytridiomycota</taxon>
        <taxon>Chytridiomycota incertae sedis</taxon>
        <taxon>Chytridiomycetes</taxon>
        <taxon>Chytridiales</taxon>
        <taxon>Chytriomycetaceae</taxon>
        <taxon>Physocladia</taxon>
    </lineage>
</organism>